<accession>A0A135L2M9</accession>
<sequence>MVIQNQLSQISAEIIANWFKAFSDINRVKIGFLLLRQEELCVHDISQLLNLSIANTSHHLRLMKTLGITSTKKQGTTVLYSLKDEHVKEILNLSFMHLLEEN</sequence>
<dbReference type="SUPFAM" id="SSF46785">
    <property type="entry name" value="Winged helix' DNA-binding domain"/>
    <property type="match status" value="1"/>
</dbReference>
<dbReference type="PROSITE" id="PS00846">
    <property type="entry name" value="HTH_ARSR_1"/>
    <property type="match status" value="1"/>
</dbReference>
<dbReference type="STRING" id="1413211.U473_03735"/>
<dbReference type="GO" id="GO:0003700">
    <property type="term" value="F:DNA-binding transcription factor activity"/>
    <property type="evidence" value="ECO:0007669"/>
    <property type="project" value="InterPro"/>
</dbReference>
<dbReference type="GO" id="GO:0046686">
    <property type="term" value="P:response to cadmium ion"/>
    <property type="evidence" value="ECO:0007669"/>
    <property type="project" value="UniProtKB-KW"/>
</dbReference>
<name>A0A135L2M9_9BACI</name>
<dbReference type="Proteomes" id="UP000070352">
    <property type="component" value="Unassembled WGS sequence"/>
</dbReference>
<dbReference type="InterPro" id="IPR011991">
    <property type="entry name" value="ArsR-like_HTH"/>
</dbReference>
<protein>
    <recommendedName>
        <fullName evidence="5">HTH arsR-type domain-containing protein</fullName>
    </recommendedName>
</protein>
<evidence type="ECO:0000313" key="7">
    <source>
        <dbReference type="Proteomes" id="UP000070352"/>
    </source>
</evidence>
<dbReference type="PRINTS" id="PR00778">
    <property type="entry name" value="HTHARSR"/>
</dbReference>
<gene>
    <name evidence="6" type="ORF">U473_03735</name>
</gene>
<keyword evidence="7" id="KW-1185">Reference proteome</keyword>
<dbReference type="GO" id="GO:0003677">
    <property type="term" value="F:DNA binding"/>
    <property type="evidence" value="ECO:0007669"/>
    <property type="project" value="UniProtKB-KW"/>
</dbReference>
<keyword evidence="4" id="KW-0105">Cadmium resistance</keyword>
<evidence type="ECO:0000256" key="3">
    <source>
        <dbReference type="ARBA" id="ARBA00023163"/>
    </source>
</evidence>
<organism evidence="6 7">
    <name type="scientific">Tepidibacillus decaturensis</name>
    <dbReference type="NCBI Taxonomy" id="1413211"/>
    <lineage>
        <taxon>Bacteria</taxon>
        <taxon>Bacillati</taxon>
        <taxon>Bacillota</taxon>
        <taxon>Bacilli</taxon>
        <taxon>Bacillales</taxon>
        <taxon>Bacillaceae</taxon>
        <taxon>Tepidibacillus</taxon>
    </lineage>
</organism>
<comment type="caution">
    <text evidence="6">The sequence shown here is derived from an EMBL/GenBank/DDBJ whole genome shotgun (WGS) entry which is preliminary data.</text>
</comment>
<proteinExistence type="predicted"/>
<dbReference type="InterPro" id="IPR036390">
    <property type="entry name" value="WH_DNA-bd_sf"/>
</dbReference>
<evidence type="ECO:0000256" key="4">
    <source>
        <dbReference type="ARBA" id="ARBA00043263"/>
    </source>
</evidence>
<evidence type="ECO:0000256" key="1">
    <source>
        <dbReference type="ARBA" id="ARBA00023015"/>
    </source>
</evidence>
<dbReference type="EMBL" id="LSKU01000001">
    <property type="protein sequence ID" value="KXG43222.1"/>
    <property type="molecule type" value="Genomic_DNA"/>
</dbReference>
<dbReference type="PANTHER" id="PTHR43132:SF6">
    <property type="entry name" value="HTH-TYPE TRANSCRIPTIONAL REPRESSOR CZRA"/>
    <property type="match status" value="1"/>
</dbReference>
<evidence type="ECO:0000259" key="5">
    <source>
        <dbReference type="PROSITE" id="PS50987"/>
    </source>
</evidence>
<dbReference type="InterPro" id="IPR001845">
    <property type="entry name" value="HTH_ArsR_DNA-bd_dom"/>
</dbReference>
<dbReference type="InterPro" id="IPR018334">
    <property type="entry name" value="ArsR_HTH"/>
</dbReference>
<evidence type="ECO:0000313" key="6">
    <source>
        <dbReference type="EMBL" id="KXG43222.1"/>
    </source>
</evidence>
<dbReference type="PANTHER" id="PTHR43132">
    <property type="entry name" value="ARSENICAL RESISTANCE OPERON REPRESSOR ARSR-RELATED"/>
    <property type="match status" value="1"/>
</dbReference>
<keyword evidence="1" id="KW-0805">Transcription regulation</keyword>
<dbReference type="NCBIfam" id="NF033788">
    <property type="entry name" value="HTH_metalloreg"/>
    <property type="match status" value="1"/>
</dbReference>
<dbReference type="InterPro" id="IPR051011">
    <property type="entry name" value="Metal_resp_trans_reg"/>
</dbReference>
<dbReference type="Pfam" id="PF01022">
    <property type="entry name" value="HTH_5"/>
    <property type="match status" value="1"/>
</dbReference>
<feature type="domain" description="HTH arsR-type" evidence="5">
    <location>
        <begin position="7"/>
        <end position="102"/>
    </location>
</feature>
<dbReference type="SMART" id="SM00418">
    <property type="entry name" value="HTH_ARSR"/>
    <property type="match status" value="1"/>
</dbReference>
<dbReference type="CDD" id="cd00090">
    <property type="entry name" value="HTH_ARSR"/>
    <property type="match status" value="1"/>
</dbReference>
<keyword evidence="3" id="KW-0804">Transcription</keyword>
<dbReference type="AlphaFoldDB" id="A0A135L2M9"/>
<dbReference type="InterPro" id="IPR036388">
    <property type="entry name" value="WH-like_DNA-bd_sf"/>
</dbReference>
<evidence type="ECO:0000256" key="2">
    <source>
        <dbReference type="ARBA" id="ARBA00023125"/>
    </source>
</evidence>
<reference evidence="6 7" key="1">
    <citation type="submission" date="2016-02" db="EMBL/GenBank/DDBJ databases">
        <title>Draft Genome for Tepidibacillus decaturensis nov. sp. Strain Z9, an Anaerobic, Moderately Thermophilic and Heterotrophic Bacterium from Deep Subsurface of the Illinois Basin, USA.</title>
        <authorList>
            <person name="Dong Y."/>
            <person name="Chang J.Y."/>
            <person name="Sanford R."/>
            <person name="Fouke B.W."/>
        </authorList>
    </citation>
    <scope>NUCLEOTIDE SEQUENCE [LARGE SCALE GENOMIC DNA]</scope>
    <source>
        <strain evidence="6 7">Z9</strain>
    </source>
</reference>
<dbReference type="PROSITE" id="PS50987">
    <property type="entry name" value="HTH_ARSR_2"/>
    <property type="match status" value="1"/>
</dbReference>
<keyword evidence="2" id="KW-0238">DNA-binding</keyword>
<dbReference type="Gene3D" id="1.10.10.10">
    <property type="entry name" value="Winged helix-like DNA-binding domain superfamily/Winged helix DNA-binding domain"/>
    <property type="match status" value="1"/>
</dbReference>